<evidence type="ECO:0000313" key="4">
    <source>
        <dbReference type="Proteomes" id="UP000323000"/>
    </source>
</evidence>
<dbReference type="EMBL" id="VAHF01000004">
    <property type="protein sequence ID" value="TXG63545.1"/>
    <property type="molecule type" value="Genomic_DNA"/>
</dbReference>
<name>A0A5C7I360_9ROSI</name>
<keyword evidence="4" id="KW-1185">Reference proteome</keyword>
<dbReference type="InterPro" id="IPR007021">
    <property type="entry name" value="DUF659"/>
</dbReference>
<protein>
    <recommendedName>
        <fullName evidence="2">DUF659 domain-containing protein</fullName>
    </recommendedName>
</protein>
<evidence type="ECO:0000256" key="1">
    <source>
        <dbReference type="SAM" id="Phobius"/>
    </source>
</evidence>
<dbReference type="SUPFAM" id="SSF53098">
    <property type="entry name" value="Ribonuclease H-like"/>
    <property type="match status" value="1"/>
</dbReference>
<dbReference type="OrthoDB" id="1300625at2759"/>
<keyword evidence="1" id="KW-0472">Membrane</keyword>
<sequence>MTDAWTDRKRRSFMNLCVNCKEGTILLSSIECSFEAYIGEHICNYILNAIEEVGPENVVQVVTDNASNNIAAAKMLKEKMSSIFWTLCATYTINLMLEGIGMLPKFKKTLDSPKNFTIFIYAHHTTLALMRTFTRKRDTVKSSVTRSASAFLALQSLLEKKIS</sequence>
<feature type="domain" description="DUF659" evidence="2">
    <location>
        <begin position="1"/>
        <end position="113"/>
    </location>
</feature>
<dbReference type="InterPro" id="IPR012337">
    <property type="entry name" value="RNaseH-like_sf"/>
</dbReference>
<reference evidence="4" key="1">
    <citation type="journal article" date="2019" name="Gigascience">
        <title>De novo genome assembly of the endangered Acer yangbiense, a plant species with extremely small populations endemic to Yunnan Province, China.</title>
        <authorList>
            <person name="Yang J."/>
            <person name="Wariss H.M."/>
            <person name="Tao L."/>
            <person name="Zhang R."/>
            <person name="Yun Q."/>
            <person name="Hollingsworth P."/>
            <person name="Dao Z."/>
            <person name="Luo G."/>
            <person name="Guo H."/>
            <person name="Ma Y."/>
            <person name="Sun W."/>
        </authorList>
    </citation>
    <scope>NUCLEOTIDE SEQUENCE [LARGE SCALE GENOMIC DNA]</scope>
    <source>
        <strain evidence="4">cv. Malutang</strain>
    </source>
</reference>
<feature type="transmembrane region" description="Helical" evidence="1">
    <location>
        <begin position="116"/>
        <end position="133"/>
    </location>
</feature>
<keyword evidence="1" id="KW-1133">Transmembrane helix</keyword>
<comment type="caution">
    <text evidence="3">The sequence shown here is derived from an EMBL/GenBank/DDBJ whole genome shotgun (WGS) entry which is preliminary data.</text>
</comment>
<dbReference type="PANTHER" id="PTHR32166">
    <property type="entry name" value="OSJNBA0013A04.12 PROTEIN"/>
    <property type="match status" value="1"/>
</dbReference>
<dbReference type="Proteomes" id="UP000323000">
    <property type="component" value="Chromosome 4"/>
</dbReference>
<evidence type="ECO:0000313" key="3">
    <source>
        <dbReference type="EMBL" id="TXG63545.1"/>
    </source>
</evidence>
<dbReference type="PANTHER" id="PTHR32166:SF74">
    <property type="entry name" value="OS05G0256350 PROTEIN"/>
    <property type="match status" value="1"/>
</dbReference>
<keyword evidence="1" id="KW-0812">Transmembrane</keyword>
<gene>
    <name evidence="3" type="ORF">EZV62_010539</name>
</gene>
<organism evidence="3 4">
    <name type="scientific">Acer yangbiense</name>
    <dbReference type="NCBI Taxonomy" id="1000413"/>
    <lineage>
        <taxon>Eukaryota</taxon>
        <taxon>Viridiplantae</taxon>
        <taxon>Streptophyta</taxon>
        <taxon>Embryophyta</taxon>
        <taxon>Tracheophyta</taxon>
        <taxon>Spermatophyta</taxon>
        <taxon>Magnoliopsida</taxon>
        <taxon>eudicotyledons</taxon>
        <taxon>Gunneridae</taxon>
        <taxon>Pentapetalae</taxon>
        <taxon>rosids</taxon>
        <taxon>malvids</taxon>
        <taxon>Sapindales</taxon>
        <taxon>Sapindaceae</taxon>
        <taxon>Hippocastanoideae</taxon>
        <taxon>Acereae</taxon>
        <taxon>Acer</taxon>
    </lineage>
</organism>
<dbReference type="Pfam" id="PF04937">
    <property type="entry name" value="DUF659"/>
    <property type="match status" value="1"/>
</dbReference>
<accession>A0A5C7I360</accession>
<feature type="transmembrane region" description="Helical" evidence="1">
    <location>
        <begin position="83"/>
        <end position="104"/>
    </location>
</feature>
<proteinExistence type="predicted"/>
<evidence type="ECO:0000259" key="2">
    <source>
        <dbReference type="Pfam" id="PF04937"/>
    </source>
</evidence>
<dbReference type="AlphaFoldDB" id="A0A5C7I360"/>